<dbReference type="SMART" id="SM00028">
    <property type="entry name" value="TPR"/>
    <property type="match status" value="3"/>
</dbReference>
<evidence type="ECO:0000256" key="2">
    <source>
        <dbReference type="SAM" id="Coils"/>
    </source>
</evidence>
<keyword evidence="1" id="KW-0802">TPR repeat</keyword>
<dbReference type="InterPro" id="IPR019734">
    <property type="entry name" value="TPR_rpt"/>
</dbReference>
<evidence type="ECO:0000313" key="3">
    <source>
        <dbReference type="EMBL" id="KAL2608295.1"/>
    </source>
</evidence>
<evidence type="ECO:0008006" key="5">
    <source>
        <dbReference type="Google" id="ProtNLM"/>
    </source>
</evidence>
<proteinExistence type="predicted"/>
<dbReference type="EMBL" id="JBHFFA010000008">
    <property type="protein sequence ID" value="KAL2608295.1"/>
    <property type="molecule type" value="Genomic_DNA"/>
</dbReference>
<dbReference type="PANTHER" id="PTHR46035">
    <property type="entry name" value="TETRATRICOPEPTIDE REPEAT PROTEIN 4"/>
    <property type="match status" value="1"/>
</dbReference>
<keyword evidence="2" id="KW-0175">Coiled coil</keyword>
<protein>
    <recommendedName>
        <fullName evidence="5">Cns1/TTC4 wheel domain-containing protein</fullName>
    </recommendedName>
</protein>
<dbReference type="AlphaFoldDB" id="A0ABD1XH84"/>
<feature type="coiled-coil region" evidence="2">
    <location>
        <begin position="147"/>
        <end position="180"/>
    </location>
</feature>
<comment type="caution">
    <text evidence="3">The sequence shown here is derived from an EMBL/GenBank/DDBJ whole genome shotgun (WGS) entry which is preliminary data.</text>
</comment>
<keyword evidence="4" id="KW-1185">Reference proteome</keyword>
<accession>A0ABD1XH84</accession>
<dbReference type="PROSITE" id="PS50005">
    <property type="entry name" value="TPR"/>
    <property type="match status" value="1"/>
</dbReference>
<dbReference type="Gene3D" id="1.25.40.10">
    <property type="entry name" value="Tetratricopeptide repeat domain"/>
    <property type="match status" value="1"/>
</dbReference>
<dbReference type="CDD" id="cd21377">
    <property type="entry name" value="CTWD_Cns1-like"/>
    <property type="match status" value="1"/>
</dbReference>
<name>A0ABD1XH84_9MARC</name>
<sequence length="339" mass="38096">MALMMESGRTEPLTEEEIADLAAIEAIRESSVLELKEEGNAFFKKGKKHYNDAIDCYTRAIKTNMKDAGMNSVLYGNRAQVNLLLGNYRRAVDDADEAIKLNPSNVKAYYRGAKAALALKLWPKVAELSSEGLKLEPANKELQDMGKQAEQKQAVEAEAKRRALEIKSKAEALVSALENRSIQVGQSRYKEHMGHRRPVLDSSGILHWPVLLLYGEVMITYMFGRNAPPLSWDTSNAYKRDCIELYYRTNIGPVLRKKQLLKSLMEGEVGLEGLDLDGDGEDTGDSETRESRWVKVQERMTLNEVLSQANHIIPGIPVFFVVATGTSFRDKFLKEWSPP</sequence>
<evidence type="ECO:0000256" key="1">
    <source>
        <dbReference type="PROSITE-ProRule" id="PRU00339"/>
    </source>
</evidence>
<gene>
    <name evidence="3" type="ORF">R1flu_026868</name>
</gene>
<organism evidence="3 4">
    <name type="scientific">Riccia fluitans</name>
    <dbReference type="NCBI Taxonomy" id="41844"/>
    <lineage>
        <taxon>Eukaryota</taxon>
        <taxon>Viridiplantae</taxon>
        <taxon>Streptophyta</taxon>
        <taxon>Embryophyta</taxon>
        <taxon>Marchantiophyta</taxon>
        <taxon>Marchantiopsida</taxon>
        <taxon>Marchantiidae</taxon>
        <taxon>Marchantiales</taxon>
        <taxon>Ricciaceae</taxon>
        <taxon>Riccia</taxon>
    </lineage>
</organism>
<evidence type="ECO:0000313" key="4">
    <source>
        <dbReference type="Proteomes" id="UP001605036"/>
    </source>
</evidence>
<dbReference type="SUPFAM" id="SSF48452">
    <property type="entry name" value="TPR-like"/>
    <property type="match status" value="1"/>
</dbReference>
<feature type="repeat" description="TPR" evidence="1">
    <location>
        <begin position="72"/>
        <end position="105"/>
    </location>
</feature>
<reference evidence="3 4" key="1">
    <citation type="submission" date="2024-09" db="EMBL/GenBank/DDBJ databases">
        <title>Chromosome-scale assembly of Riccia fluitans.</title>
        <authorList>
            <person name="Paukszto L."/>
            <person name="Sawicki J."/>
            <person name="Karawczyk K."/>
            <person name="Piernik-Szablinska J."/>
            <person name="Szczecinska M."/>
            <person name="Mazdziarz M."/>
        </authorList>
    </citation>
    <scope>NUCLEOTIDE SEQUENCE [LARGE SCALE GENOMIC DNA]</scope>
    <source>
        <strain evidence="3">Rf_01</strain>
        <tissue evidence="3">Aerial parts of the thallus</tissue>
    </source>
</reference>
<dbReference type="Proteomes" id="UP001605036">
    <property type="component" value="Unassembled WGS sequence"/>
</dbReference>
<dbReference type="PANTHER" id="PTHR46035:SF1">
    <property type="entry name" value="TETRATRICOPEPTIDE REPEAT PROTEIN 4"/>
    <property type="match status" value="1"/>
</dbReference>
<dbReference type="InterPro" id="IPR011990">
    <property type="entry name" value="TPR-like_helical_dom_sf"/>
</dbReference>